<evidence type="ECO:0000313" key="7">
    <source>
        <dbReference type="Proteomes" id="UP000002881"/>
    </source>
</evidence>
<dbReference type="RefSeq" id="WP_014731385.1">
    <property type="nucleotide sequence ID" value="NC_017934.1"/>
</dbReference>
<keyword evidence="2 5" id="KW-0813">Transport</keyword>
<dbReference type="InterPro" id="IPR006129">
    <property type="entry name" value="AdhesinB"/>
</dbReference>
<protein>
    <submittedName>
        <fullName evidence="6">ABC-type metal ion transport system, periplasmic component/surface adhesin</fullName>
    </submittedName>
</protein>
<name>I2F6N0_9BACT</name>
<keyword evidence="4" id="KW-0732">Signal</keyword>
<sequence length="294" mass="33233" precursor="true">MKKRTLLTITALMILFSTTLLPLRIVATINPYYLIVKEIAGKNGQVDLLIGPGQNPHIFSPKISDVRKLNEADLVIANGLNLESFLESYLEDLAAQGKRVLYMGNQLPDDFLVSEDEIGEANTDLHHFNPHIWLDPVILSDYLIPVIVEELSNIDPVNSVFYKVNAEKLISELHDFDEKASSYLERFRGSIVIVAHPSFTYFFRRYGIELEPVLEGVGDEPSIGEIKELVDFVREKDVIGIFAEYQHSKRAIDILKSETAVGHGELDSLGLSMESIIELLQWNLDEMMRVFDGK</sequence>
<dbReference type="PANTHER" id="PTHR42953:SF1">
    <property type="entry name" value="METAL-BINDING PROTEIN HI_0362-RELATED"/>
    <property type="match status" value="1"/>
</dbReference>
<organism evidence="6 7">
    <name type="scientific">Mesotoga prima MesG1.Ag.4.2</name>
    <dbReference type="NCBI Taxonomy" id="660470"/>
    <lineage>
        <taxon>Bacteria</taxon>
        <taxon>Thermotogati</taxon>
        <taxon>Thermotogota</taxon>
        <taxon>Thermotogae</taxon>
        <taxon>Kosmotogales</taxon>
        <taxon>Kosmotogaceae</taxon>
        <taxon>Mesotoga</taxon>
    </lineage>
</organism>
<dbReference type="GO" id="GO:0030001">
    <property type="term" value="P:metal ion transport"/>
    <property type="evidence" value="ECO:0007669"/>
    <property type="project" value="InterPro"/>
</dbReference>
<dbReference type="SUPFAM" id="SSF53807">
    <property type="entry name" value="Helical backbone' metal receptor"/>
    <property type="match status" value="1"/>
</dbReference>
<dbReference type="AlphaFoldDB" id="I2F6N0"/>
<accession>I2F6N0</accession>
<dbReference type="PANTHER" id="PTHR42953">
    <property type="entry name" value="HIGH-AFFINITY ZINC UPTAKE SYSTEM PROTEIN ZNUA-RELATED"/>
    <property type="match status" value="1"/>
</dbReference>
<keyword evidence="3" id="KW-0479">Metal-binding</keyword>
<dbReference type="PRINTS" id="PR00691">
    <property type="entry name" value="ADHESINB"/>
</dbReference>
<dbReference type="PRINTS" id="PR00690">
    <property type="entry name" value="ADHESNFAMILY"/>
</dbReference>
<evidence type="ECO:0000256" key="1">
    <source>
        <dbReference type="ARBA" id="ARBA00004196"/>
    </source>
</evidence>
<dbReference type="eggNOG" id="COG0803">
    <property type="taxonomic scope" value="Bacteria"/>
</dbReference>
<evidence type="ECO:0000313" key="6">
    <source>
        <dbReference type="EMBL" id="AFK07583.1"/>
    </source>
</evidence>
<evidence type="ECO:0000256" key="2">
    <source>
        <dbReference type="ARBA" id="ARBA00022448"/>
    </source>
</evidence>
<comment type="subcellular location">
    <subcellularLocation>
        <location evidence="1">Cell envelope</location>
    </subcellularLocation>
</comment>
<dbReference type="GO" id="GO:0046872">
    <property type="term" value="F:metal ion binding"/>
    <property type="evidence" value="ECO:0007669"/>
    <property type="project" value="UniProtKB-KW"/>
</dbReference>
<gene>
    <name evidence="6" type="ORF">Theba_1938</name>
</gene>
<evidence type="ECO:0000256" key="5">
    <source>
        <dbReference type="RuleBase" id="RU003512"/>
    </source>
</evidence>
<dbReference type="GO" id="GO:0007155">
    <property type="term" value="P:cell adhesion"/>
    <property type="evidence" value="ECO:0007669"/>
    <property type="project" value="InterPro"/>
</dbReference>
<proteinExistence type="inferred from homology"/>
<dbReference type="EMBL" id="CP003532">
    <property type="protein sequence ID" value="AFK07583.1"/>
    <property type="molecule type" value="Genomic_DNA"/>
</dbReference>
<dbReference type="STRING" id="660470.Theba_1938"/>
<dbReference type="Proteomes" id="UP000002881">
    <property type="component" value="Chromosome"/>
</dbReference>
<dbReference type="KEGG" id="mpg:Theba_1938"/>
<dbReference type="GeneID" id="87107700"/>
<dbReference type="InterPro" id="IPR006128">
    <property type="entry name" value="Lipoprotein_PsaA-like"/>
</dbReference>
<dbReference type="InterPro" id="IPR006127">
    <property type="entry name" value="ZnuA-like"/>
</dbReference>
<dbReference type="Pfam" id="PF01297">
    <property type="entry name" value="ZnuA"/>
    <property type="match status" value="1"/>
</dbReference>
<keyword evidence="7" id="KW-1185">Reference proteome</keyword>
<dbReference type="HOGENOM" id="CLU_016838_1_0_0"/>
<dbReference type="Gene3D" id="3.40.50.1980">
    <property type="entry name" value="Nitrogenase molybdenum iron protein domain"/>
    <property type="match status" value="2"/>
</dbReference>
<reference evidence="6 7" key="1">
    <citation type="journal article" date="2012" name="Genome Biol. Evol.">
        <title>Genome Sequence of the Mesophilic Thermotogales Bacterium Mesotoga prima MesG1.Ag.4.2 Reveals the Largest Thermotogales Genome To Date.</title>
        <authorList>
            <person name="Zhaxybayeva O."/>
            <person name="Swithers K.S."/>
            <person name="Foght J."/>
            <person name="Green A.G."/>
            <person name="Bruce D."/>
            <person name="Detter C."/>
            <person name="Han S."/>
            <person name="Teshima H."/>
            <person name="Han J."/>
            <person name="Woyke T."/>
            <person name="Pitluck S."/>
            <person name="Nolan M."/>
            <person name="Ivanova N."/>
            <person name="Pati A."/>
            <person name="Land M.L."/>
            <person name="Dlutek M."/>
            <person name="Doolittle W.F."/>
            <person name="Noll K.M."/>
            <person name="Nesbo C.L."/>
        </authorList>
    </citation>
    <scope>NUCLEOTIDE SEQUENCE [LARGE SCALE GENOMIC DNA]</scope>
    <source>
        <strain evidence="7">mesG1.Ag.4.2</strain>
    </source>
</reference>
<evidence type="ECO:0000256" key="4">
    <source>
        <dbReference type="ARBA" id="ARBA00022729"/>
    </source>
</evidence>
<comment type="similarity">
    <text evidence="5">Belongs to the bacterial solute-binding protein 9 family.</text>
</comment>
<evidence type="ECO:0000256" key="3">
    <source>
        <dbReference type="ARBA" id="ARBA00022723"/>
    </source>
</evidence>
<dbReference type="InterPro" id="IPR050492">
    <property type="entry name" value="Bact_metal-bind_prot9"/>
</dbReference>
<dbReference type="GO" id="GO:0030313">
    <property type="term" value="C:cell envelope"/>
    <property type="evidence" value="ECO:0007669"/>
    <property type="project" value="UniProtKB-SubCell"/>
</dbReference>